<feature type="non-terminal residue" evidence="1">
    <location>
        <position position="1"/>
    </location>
</feature>
<dbReference type="Proteomes" id="UP001374535">
    <property type="component" value="Chromosome 9"/>
</dbReference>
<keyword evidence="2" id="KW-1185">Reference proteome</keyword>
<name>A0AAQ3MVI1_VIGMU</name>
<accession>A0AAQ3MVI1</accession>
<gene>
    <name evidence="1" type="ORF">V8G54_030388</name>
</gene>
<protein>
    <submittedName>
        <fullName evidence="1">Uncharacterized protein</fullName>
    </submittedName>
</protein>
<sequence>CARQLLRRLPVTAILDKEKRGGHPLRSAEKAELVEELGAAGIEGGEEFGVGVGLDKGVADLRGDYEAILLYAGDAGGFLDGGRGEAFSEEGGYEGRVLVPEAEAVGEDVDAAGDVEVVVLRWEGFRRRAEGLVDLLLRRRRRAVVPEGRRVDYGRYGFDGMATVGE</sequence>
<organism evidence="1 2">
    <name type="scientific">Vigna mungo</name>
    <name type="common">Black gram</name>
    <name type="synonym">Phaseolus mungo</name>
    <dbReference type="NCBI Taxonomy" id="3915"/>
    <lineage>
        <taxon>Eukaryota</taxon>
        <taxon>Viridiplantae</taxon>
        <taxon>Streptophyta</taxon>
        <taxon>Embryophyta</taxon>
        <taxon>Tracheophyta</taxon>
        <taxon>Spermatophyta</taxon>
        <taxon>Magnoliopsida</taxon>
        <taxon>eudicotyledons</taxon>
        <taxon>Gunneridae</taxon>
        <taxon>Pentapetalae</taxon>
        <taxon>rosids</taxon>
        <taxon>fabids</taxon>
        <taxon>Fabales</taxon>
        <taxon>Fabaceae</taxon>
        <taxon>Papilionoideae</taxon>
        <taxon>50 kb inversion clade</taxon>
        <taxon>NPAAA clade</taxon>
        <taxon>indigoferoid/millettioid clade</taxon>
        <taxon>Phaseoleae</taxon>
        <taxon>Vigna</taxon>
    </lineage>
</organism>
<proteinExistence type="predicted"/>
<evidence type="ECO:0000313" key="1">
    <source>
        <dbReference type="EMBL" id="WVY98237.1"/>
    </source>
</evidence>
<evidence type="ECO:0000313" key="2">
    <source>
        <dbReference type="Proteomes" id="UP001374535"/>
    </source>
</evidence>
<dbReference type="EMBL" id="CP144692">
    <property type="protein sequence ID" value="WVY98237.1"/>
    <property type="molecule type" value="Genomic_DNA"/>
</dbReference>
<dbReference type="AlphaFoldDB" id="A0AAQ3MVI1"/>
<reference evidence="1 2" key="1">
    <citation type="journal article" date="2023" name="Life. Sci Alliance">
        <title>Evolutionary insights into 3D genome organization and epigenetic landscape of Vigna mungo.</title>
        <authorList>
            <person name="Junaid A."/>
            <person name="Singh B."/>
            <person name="Bhatia S."/>
        </authorList>
    </citation>
    <scope>NUCLEOTIDE SEQUENCE [LARGE SCALE GENOMIC DNA]</scope>
    <source>
        <strain evidence="1">Urdbean</strain>
    </source>
</reference>